<evidence type="ECO:0000256" key="1">
    <source>
        <dbReference type="SAM" id="SignalP"/>
    </source>
</evidence>
<keyword evidence="2" id="KW-1185">Reference proteome</keyword>
<proteinExistence type="predicted"/>
<sequence>MLVFKTIILVIVIFTPKIIETNFLYKTYEVGILGTPLCKKVATGFVVVYLSEKPHIQKEWKPIARTVIEYGRQFVLIRKVKSWNKRPIIPIYVISKYHFPLIPYVTGIRIKLNCTYSELVFATVYISEKPHIFKEKHPIAKKFSIYGFGFSLIGALRRIKRPRLFVKIFHKCSKKWLPIDLMIIKEIPGNFIYRGRKLRSLYNLGQVELSKRSRSLSYE</sequence>
<reference evidence="3" key="1">
    <citation type="submission" date="2017-02" db="UniProtKB">
        <authorList>
            <consortium name="WormBaseParasite"/>
        </authorList>
    </citation>
    <scope>IDENTIFICATION</scope>
</reference>
<dbReference type="AlphaFoldDB" id="A0A0N5CBY0"/>
<keyword evidence="1" id="KW-0732">Signal</keyword>
<organism evidence="2 3">
    <name type="scientific">Strongyloides papillosus</name>
    <name type="common">Intestinal threadworm</name>
    <dbReference type="NCBI Taxonomy" id="174720"/>
    <lineage>
        <taxon>Eukaryota</taxon>
        <taxon>Metazoa</taxon>
        <taxon>Ecdysozoa</taxon>
        <taxon>Nematoda</taxon>
        <taxon>Chromadorea</taxon>
        <taxon>Rhabditida</taxon>
        <taxon>Tylenchina</taxon>
        <taxon>Panagrolaimomorpha</taxon>
        <taxon>Strongyloidoidea</taxon>
        <taxon>Strongyloididae</taxon>
        <taxon>Strongyloides</taxon>
    </lineage>
</organism>
<dbReference type="Proteomes" id="UP000046392">
    <property type="component" value="Unplaced"/>
</dbReference>
<dbReference type="WBParaSite" id="SPAL_0001539000.1">
    <property type="protein sequence ID" value="SPAL_0001539000.1"/>
    <property type="gene ID" value="SPAL_0001539000"/>
</dbReference>
<feature type="signal peptide" evidence="1">
    <location>
        <begin position="1"/>
        <end position="21"/>
    </location>
</feature>
<evidence type="ECO:0000313" key="3">
    <source>
        <dbReference type="WBParaSite" id="SPAL_0001539000.1"/>
    </source>
</evidence>
<evidence type="ECO:0000313" key="2">
    <source>
        <dbReference type="Proteomes" id="UP000046392"/>
    </source>
</evidence>
<name>A0A0N5CBY0_STREA</name>
<feature type="chain" id="PRO_5005895667" evidence="1">
    <location>
        <begin position="22"/>
        <end position="219"/>
    </location>
</feature>
<accession>A0A0N5CBY0</accession>
<protein>
    <submittedName>
        <fullName evidence="3">Uncharacterized protein</fullName>
    </submittedName>
</protein>